<keyword evidence="3" id="KW-1185">Reference proteome</keyword>
<dbReference type="Proteomes" id="UP001443914">
    <property type="component" value="Unassembled WGS sequence"/>
</dbReference>
<organism evidence="2 3">
    <name type="scientific">Saponaria officinalis</name>
    <name type="common">Common soapwort</name>
    <name type="synonym">Lychnis saponaria</name>
    <dbReference type="NCBI Taxonomy" id="3572"/>
    <lineage>
        <taxon>Eukaryota</taxon>
        <taxon>Viridiplantae</taxon>
        <taxon>Streptophyta</taxon>
        <taxon>Embryophyta</taxon>
        <taxon>Tracheophyta</taxon>
        <taxon>Spermatophyta</taxon>
        <taxon>Magnoliopsida</taxon>
        <taxon>eudicotyledons</taxon>
        <taxon>Gunneridae</taxon>
        <taxon>Pentapetalae</taxon>
        <taxon>Caryophyllales</taxon>
        <taxon>Caryophyllaceae</taxon>
        <taxon>Caryophylleae</taxon>
        <taxon>Saponaria</taxon>
    </lineage>
</organism>
<dbReference type="PANTHER" id="PTHR33127">
    <property type="entry name" value="TRANSMEMBRANE PROTEIN"/>
    <property type="match status" value="1"/>
</dbReference>
<dbReference type="InterPro" id="IPR005174">
    <property type="entry name" value="KIB1-4_b-propeller"/>
</dbReference>
<evidence type="ECO:0000259" key="1">
    <source>
        <dbReference type="Pfam" id="PF03478"/>
    </source>
</evidence>
<feature type="domain" description="KIB1-4 beta-propeller" evidence="1">
    <location>
        <begin position="466"/>
        <end position="708"/>
    </location>
</feature>
<accession>A0AAW1I2H3</accession>
<dbReference type="EMBL" id="JBDFQZ010000010">
    <property type="protein sequence ID" value="KAK9682812.1"/>
    <property type="molecule type" value="Genomic_DNA"/>
</dbReference>
<evidence type="ECO:0000313" key="2">
    <source>
        <dbReference type="EMBL" id="KAK9682812.1"/>
    </source>
</evidence>
<dbReference type="Pfam" id="PF03478">
    <property type="entry name" value="Beta-prop_KIB1-4"/>
    <property type="match status" value="2"/>
</dbReference>
<reference evidence="2" key="1">
    <citation type="submission" date="2024-03" db="EMBL/GenBank/DDBJ databases">
        <title>WGS assembly of Saponaria officinalis var. Norfolk2.</title>
        <authorList>
            <person name="Jenkins J."/>
            <person name="Shu S."/>
            <person name="Grimwood J."/>
            <person name="Barry K."/>
            <person name="Goodstein D."/>
            <person name="Schmutz J."/>
            <person name="Leebens-Mack J."/>
            <person name="Osbourn A."/>
        </authorList>
    </citation>
    <scope>NUCLEOTIDE SEQUENCE [LARGE SCALE GENOMIC DNA]</scope>
    <source>
        <strain evidence="2">JIC</strain>
    </source>
</reference>
<dbReference type="PANTHER" id="PTHR33127:SF5">
    <property type="entry name" value="TRANSMEMBRANE PROTEIN"/>
    <property type="match status" value="1"/>
</dbReference>
<comment type="caution">
    <text evidence="2">The sequence shown here is derived from an EMBL/GenBank/DDBJ whole genome shotgun (WGS) entry which is preliminary data.</text>
</comment>
<dbReference type="AlphaFoldDB" id="A0AAW1I2H3"/>
<name>A0AAW1I2H3_SAPOF</name>
<sequence length="751" mass="85598">MELKSRVTRDEPWLIYEQHGQCHMLSPFATKNPCFAVKHDIPHLSGKILLASHHGWFVVADSDDTARLSLFHPFSRATIDLPRLELFSVEINPKTDRAHLKYILTCPPDDHNLDTGSCVLMISHKGMLIYCRAGFDDAWQIHRFENETVIDCLAIFNGVIYGLVVQDDFRLLKILVSNRGLDSSLVVTIKSVARLTEAKLCNYQSPCVLPTLVELGDHLYCVLVFAGLGEHKNIQDVRVMKFVHYDTTRDNIFSSIDDANEDALDIVDVDNLENHAIFAGSNCSFACQIQSPHIECISFGLPESLLVQKNCVYLLDIDARTIYVYRLLDRALAAVRIFPNVHMPWDRLLWVKSIAKKRYRDQDCKRQSINYDREEEKASVEIQLSELPSELVTLVAKCLTLSDYSNFRVTCKEFCEAAPPMPSWLDKRAKIEFLEMTRSTSVLPWLLFLTNDGRLCNVIDPIHTNDRYLMTIPSGNSYRGMDAFYSKDGLLLMFGESGNLFFYNPFTKVKTDTKRPTNQLLGYIRSVGCSSLPNSQENCTIVGLYSNPQQLVISSYVYGQDSWLNVPANGVGDTPFIAADNSAVYYKNAFYFLDVTGRLATYRALPNGWAKCKVMKKPTRPACINSSAHMATYLLECRGELLSVFVGYTNGWVKVFQLDFVRKRWVQVDNLEKYMIFVSPRSSFAKLAPTNCPEFGNKIYFPKLQREGLACYDIKSRRYCSPTGSRDGDYIEDLSQIREILCSVWIEPYWS</sequence>
<gene>
    <name evidence="2" type="ORF">RND81_10G098100</name>
</gene>
<evidence type="ECO:0000313" key="3">
    <source>
        <dbReference type="Proteomes" id="UP001443914"/>
    </source>
</evidence>
<protein>
    <recommendedName>
        <fullName evidence="1">KIB1-4 beta-propeller domain-containing protein</fullName>
    </recommendedName>
</protein>
<proteinExistence type="predicted"/>
<feature type="domain" description="KIB1-4 beta-propeller" evidence="1">
    <location>
        <begin position="39"/>
        <end position="325"/>
    </location>
</feature>